<proteinExistence type="predicted"/>
<name>A0ABP9BPK5_9GAMM</name>
<dbReference type="PANTHER" id="PTHR38462">
    <property type="entry name" value="EXONUCLEASE-LIKE PROTEIN"/>
    <property type="match status" value="1"/>
</dbReference>
<sequence>MPVRPAAQTVDDLRRLLRVRAPERVAQAHIAADRALPGVEIAPGLRLIETRFPREPVPHAFCAAFDRRDAPIATSDLLFFDTETTGLAGGTGTRAFMIGAAQWCAAGLHLRQWLITTLSAERDLLAAFAGAVSPDAVLVSYNGKSYDAPLLATRYRLARMTNPLAGRDHVDLLYPTRRRWRGRWENCRLATIERRALGIVREDDLPGSEAPAAWLGYLRGGSARNLRRVADHNRQDLVSLSVLLATLAGERSG</sequence>
<dbReference type="InterPro" id="IPR012337">
    <property type="entry name" value="RNaseH-like_sf"/>
</dbReference>
<gene>
    <name evidence="2" type="ORF">GCM10023307_26040</name>
</gene>
<reference evidence="3" key="1">
    <citation type="journal article" date="2019" name="Int. J. Syst. Evol. Microbiol.">
        <title>The Global Catalogue of Microorganisms (GCM) 10K type strain sequencing project: providing services to taxonomists for standard genome sequencing and annotation.</title>
        <authorList>
            <consortium name="The Broad Institute Genomics Platform"/>
            <consortium name="The Broad Institute Genome Sequencing Center for Infectious Disease"/>
            <person name="Wu L."/>
            <person name="Ma J."/>
        </authorList>
    </citation>
    <scope>NUCLEOTIDE SEQUENCE [LARGE SCALE GENOMIC DNA]</scope>
    <source>
        <strain evidence="3">JCM 18204</strain>
    </source>
</reference>
<protein>
    <recommendedName>
        <fullName evidence="1">YprB ribonuclease H-like domain-containing protein</fullName>
    </recommendedName>
</protein>
<evidence type="ECO:0000313" key="3">
    <source>
        <dbReference type="Proteomes" id="UP001499959"/>
    </source>
</evidence>
<keyword evidence="3" id="KW-1185">Reference proteome</keyword>
<dbReference type="EMBL" id="BAABJE010000014">
    <property type="protein sequence ID" value="GAA4798666.1"/>
    <property type="molecule type" value="Genomic_DNA"/>
</dbReference>
<dbReference type="SUPFAM" id="SSF53098">
    <property type="entry name" value="Ribonuclease H-like"/>
    <property type="match status" value="1"/>
</dbReference>
<accession>A0ABP9BPK5</accession>
<dbReference type="PANTHER" id="PTHR38462:SF1">
    <property type="entry name" value="YPRB RIBONUCLEASE H-LIKE DOMAIN-CONTAINING PROTEIN"/>
    <property type="match status" value="1"/>
</dbReference>
<comment type="caution">
    <text evidence="2">The sequence shown here is derived from an EMBL/GenBank/DDBJ whole genome shotgun (WGS) entry which is preliminary data.</text>
</comment>
<dbReference type="Gene3D" id="3.30.420.10">
    <property type="entry name" value="Ribonuclease H-like superfamily/Ribonuclease H"/>
    <property type="match status" value="1"/>
</dbReference>
<evidence type="ECO:0000259" key="1">
    <source>
        <dbReference type="Pfam" id="PF13482"/>
    </source>
</evidence>
<evidence type="ECO:0000313" key="2">
    <source>
        <dbReference type="EMBL" id="GAA4798666.1"/>
    </source>
</evidence>
<feature type="domain" description="YprB ribonuclease H-like" evidence="1">
    <location>
        <begin position="78"/>
        <end position="246"/>
    </location>
</feature>
<organism evidence="2 3">
    <name type="scientific">Lysobacter hankyongensis</name>
    <dbReference type="NCBI Taxonomy" id="1176535"/>
    <lineage>
        <taxon>Bacteria</taxon>
        <taxon>Pseudomonadati</taxon>
        <taxon>Pseudomonadota</taxon>
        <taxon>Gammaproteobacteria</taxon>
        <taxon>Lysobacterales</taxon>
        <taxon>Lysobacteraceae</taxon>
        <taxon>Lysobacter</taxon>
    </lineage>
</organism>
<dbReference type="InterPro" id="IPR038720">
    <property type="entry name" value="YprB_RNase_H-like_dom"/>
</dbReference>
<dbReference type="Pfam" id="PF13482">
    <property type="entry name" value="RNase_H_2"/>
    <property type="match status" value="1"/>
</dbReference>
<dbReference type="Proteomes" id="UP001499959">
    <property type="component" value="Unassembled WGS sequence"/>
</dbReference>
<dbReference type="InterPro" id="IPR036397">
    <property type="entry name" value="RNaseH_sf"/>
</dbReference>